<gene>
    <name evidence="9" type="ORF">COU98_01630</name>
</gene>
<dbReference type="EC" id="2.7.4.6" evidence="3"/>
<dbReference type="SMART" id="SM00562">
    <property type="entry name" value="NDK"/>
    <property type="match status" value="1"/>
</dbReference>
<comment type="cofactor">
    <cofactor evidence="1">
        <name>Mg(2+)</name>
        <dbReference type="ChEBI" id="CHEBI:18420"/>
    </cofactor>
</comment>
<feature type="domain" description="Nucleoside diphosphate kinase-like" evidence="8">
    <location>
        <begin position="1"/>
        <end position="153"/>
    </location>
</feature>
<dbReference type="GO" id="GO:0004550">
    <property type="term" value="F:nucleoside diphosphate kinase activity"/>
    <property type="evidence" value="ECO:0007669"/>
    <property type="project" value="UniProtKB-EC"/>
</dbReference>
<dbReference type="Pfam" id="PF00334">
    <property type="entry name" value="NDK"/>
    <property type="match status" value="1"/>
</dbReference>
<protein>
    <recommendedName>
        <fullName evidence="3">nucleoside-diphosphate kinase</fullName>
        <ecNumber evidence="3">2.7.4.6</ecNumber>
    </recommendedName>
</protein>
<dbReference type="EMBL" id="PFEN01000029">
    <property type="protein sequence ID" value="PJE69518.1"/>
    <property type="molecule type" value="Genomic_DNA"/>
</dbReference>
<comment type="caution">
    <text evidence="6">Lacks conserved residue(s) required for the propagation of feature annotation.</text>
</comment>
<proteinExistence type="inferred from homology"/>
<evidence type="ECO:0000256" key="1">
    <source>
        <dbReference type="ARBA" id="ARBA00001946"/>
    </source>
</evidence>
<dbReference type="InterPro" id="IPR036850">
    <property type="entry name" value="NDK-like_dom_sf"/>
</dbReference>
<evidence type="ECO:0000256" key="3">
    <source>
        <dbReference type="ARBA" id="ARBA00012966"/>
    </source>
</evidence>
<dbReference type="InterPro" id="IPR034907">
    <property type="entry name" value="NDK-like_dom"/>
</dbReference>
<dbReference type="PROSITE" id="PS51374">
    <property type="entry name" value="NDPK_LIKE"/>
    <property type="match status" value="1"/>
</dbReference>
<dbReference type="InterPro" id="IPR001564">
    <property type="entry name" value="Nucleoside_diP_kinase"/>
</dbReference>
<evidence type="ECO:0000256" key="6">
    <source>
        <dbReference type="PROSITE-ProRule" id="PRU00706"/>
    </source>
</evidence>
<dbReference type="Gene3D" id="3.30.70.141">
    <property type="entry name" value="Nucleoside diphosphate kinase-like domain"/>
    <property type="match status" value="1"/>
</dbReference>
<evidence type="ECO:0000256" key="7">
    <source>
        <dbReference type="RuleBase" id="RU004011"/>
    </source>
</evidence>
<organism evidence="9 10">
    <name type="scientific">Candidatus Staskawiczbacteria bacterium CG10_big_fil_rev_8_21_14_0_10_38_10</name>
    <dbReference type="NCBI Taxonomy" id="1974891"/>
    <lineage>
        <taxon>Bacteria</taxon>
        <taxon>Candidatus Staskawicziibacteriota</taxon>
    </lineage>
</organism>
<dbReference type="PRINTS" id="PR01243">
    <property type="entry name" value="NUCDPKINASE"/>
</dbReference>
<keyword evidence="4 9" id="KW-0808">Transferase</keyword>
<dbReference type="Proteomes" id="UP000236946">
    <property type="component" value="Unassembled WGS sequence"/>
</dbReference>
<comment type="caution">
    <text evidence="9">The sequence shown here is derived from an EMBL/GenBank/DDBJ whole genome shotgun (WGS) entry which is preliminary data.</text>
</comment>
<sequence>MRRGLVGEFLKRFEQTGLKIIALKLLIPTRSQLKKHFPTSKEWVDGMGQKTSEFFQKHGLDPIDAFGTADTHKIGLKIRTWNYSHLLLGPIAIVVLEGVHAIAIVRKMIGSTIPYYALPGTIRGDFSINSPDLACYLKCACQNLIHAADSKET</sequence>
<evidence type="ECO:0000313" key="9">
    <source>
        <dbReference type="EMBL" id="PJE69518.1"/>
    </source>
</evidence>
<feature type="non-terminal residue" evidence="9">
    <location>
        <position position="153"/>
    </location>
</feature>
<evidence type="ECO:0000256" key="2">
    <source>
        <dbReference type="ARBA" id="ARBA00008142"/>
    </source>
</evidence>
<dbReference type="PANTHER" id="PTHR11349">
    <property type="entry name" value="NUCLEOSIDE DIPHOSPHATE KINASE"/>
    <property type="match status" value="1"/>
</dbReference>
<dbReference type="GO" id="GO:0006228">
    <property type="term" value="P:UTP biosynthetic process"/>
    <property type="evidence" value="ECO:0007669"/>
    <property type="project" value="InterPro"/>
</dbReference>
<dbReference type="GO" id="GO:0006241">
    <property type="term" value="P:CTP biosynthetic process"/>
    <property type="evidence" value="ECO:0007669"/>
    <property type="project" value="InterPro"/>
</dbReference>
<keyword evidence="5 9" id="KW-0418">Kinase</keyword>
<evidence type="ECO:0000259" key="8">
    <source>
        <dbReference type="SMART" id="SM00562"/>
    </source>
</evidence>
<reference evidence="10" key="1">
    <citation type="submission" date="2017-09" db="EMBL/GenBank/DDBJ databases">
        <title>Depth-based differentiation of microbial function through sediment-hosted aquifers and enrichment of novel symbionts in the deep terrestrial subsurface.</title>
        <authorList>
            <person name="Probst A.J."/>
            <person name="Ladd B."/>
            <person name="Jarett J.K."/>
            <person name="Geller-Mcgrath D.E."/>
            <person name="Sieber C.M.K."/>
            <person name="Emerson J.B."/>
            <person name="Anantharaman K."/>
            <person name="Thomas B.C."/>
            <person name="Malmstrom R."/>
            <person name="Stieglmeier M."/>
            <person name="Klingl A."/>
            <person name="Woyke T."/>
            <person name="Ryan C.M."/>
            <person name="Banfield J.F."/>
        </authorList>
    </citation>
    <scope>NUCLEOTIDE SEQUENCE [LARGE SCALE GENOMIC DNA]</scope>
</reference>
<evidence type="ECO:0000256" key="4">
    <source>
        <dbReference type="ARBA" id="ARBA00022679"/>
    </source>
</evidence>
<evidence type="ECO:0000313" key="10">
    <source>
        <dbReference type="Proteomes" id="UP000236946"/>
    </source>
</evidence>
<dbReference type="AlphaFoldDB" id="A0A2H9T1D6"/>
<dbReference type="GO" id="GO:0006183">
    <property type="term" value="P:GTP biosynthetic process"/>
    <property type="evidence" value="ECO:0007669"/>
    <property type="project" value="InterPro"/>
</dbReference>
<name>A0A2H9T1D6_9BACT</name>
<comment type="similarity">
    <text evidence="2 6 7">Belongs to the NDK family.</text>
</comment>
<dbReference type="SUPFAM" id="SSF54919">
    <property type="entry name" value="Nucleoside diphosphate kinase, NDK"/>
    <property type="match status" value="1"/>
</dbReference>
<evidence type="ECO:0000256" key="5">
    <source>
        <dbReference type="ARBA" id="ARBA00022777"/>
    </source>
</evidence>
<accession>A0A2H9T1D6</accession>